<name>A0A9X0RAD7_VIBME</name>
<feature type="domain" description="Probable transposase IS891/IS1136/IS1341" evidence="1">
    <location>
        <begin position="7"/>
        <end position="74"/>
    </location>
</feature>
<dbReference type="AlphaFoldDB" id="A0A9X0RAD7"/>
<proteinExistence type="predicted"/>
<dbReference type="RefSeq" id="WP_187027069.1">
    <property type="nucleotide sequence ID" value="NZ_JACRUP010000018.1"/>
</dbReference>
<protein>
    <submittedName>
        <fullName evidence="2">Transposase</fullName>
    </submittedName>
</protein>
<evidence type="ECO:0000313" key="3">
    <source>
        <dbReference type="Proteomes" id="UP000615796"/>
    </source>
</evidence>
<sequence>MSFSLSGFDLGLTDFLISDKGEKIANPRFLINAYKNLRRKQKALSRCKKGSKNRAKARLLLAKAHECVANARNECCL</sequence>
<evidence type="ECO:0000259" key="1">
    <source>
        <dbReference type="Pfam" id="PF01385"/>
    </source>
</evidence>
<gene>
    <name evidence="2" type="ORF">H8Q88_17825</name>
</gene>
<comment type="caution">
    <text evidence="2">The sequence shown here is derived from an EMBL/GenBank/DDBJ whole genome shotgun (WGS) entry which is preliminary data.</text>
</comment>
<dbReference type="InterPro" id="IPR001959">
    <property type="entry name" value="Transposase"/>
</dbReference>
<accession>A0A9X0RAD7</accession>
<organism evidence="2 3">
    <name type="scientific">Vibrio metschnikovii</name>
    <dbReference type="NCBI Taxonomy" id="28172"/>
    <lineage>
        <taxon>Bacteria</taxon>
        <taxon>Pseudomonadati</taxon>
        <taxon>Pseudomonadota</taxon>
        <taxon>Gammaproteobacteria</taxon>
        <taxon>Vibrionales</taxon>
        <taxon>Vibrionaceae</taxon>
        <taxon>Vibrio</taxon>
    </lineage>
</organism>
<keyword evidence="3" id="KW-1185">Reference proteome</keyword>
<reference evidence="2" key="1">
    <citation type="submission" date="2020-08" db="EMBL/GenBank/DDBJ databases">
        <title>Genome Sequencing and Pan-Genome Analysis of Migratory bird Vibrio Strains, Inner Mongolia.</title>
        <authorList>
            <person name="Zheng L."/>
        </authorList>
    </citation>
    <scope>NUCLEOTIDE SEQUENCE</scope>
    <source>
        <strain evidence="2">M13F</strain>
    </source>
</reference>
<evidence type="ECO:0000313" key="2">
    <source>
        <dbReference type="EMBL" id="MBC5852764.1"/>
    </source>
</evidence>
<dbReference type="Pfam" id="PF01385">
    <property type="entry name" value="OrfB_IS605"/>
    <property type="match status" value="1"/>
</dbReference>
<dbReference type="EMBL" id="JACRUP010000018">
    <property type="protein sequence ID" value="MBC5852764.1"/>
    <property type="molecule type" value="Genomic_DNA"/>
</dbReference>
<dbReference type="Proteomes" id="UP000615796">
    <property type="component" value="Unassembled WGS sequence"/>
</dbReference>